<dbReference type="RefSeq" id="XP_033651884.1">
    <property type="nucleotide sequence ID" value="XM_033801085.1"/>
</dbReference>
<evidence type="ECO:0000313" key="2">
    <source>
        <dbReference type="EMBL" id="KAF2274345.1"/>
    </source>
</evidence>
<keyword evidence="3" id="KW-1185">Reference proteome</keyword>
<dbReference type="EMBL" id="ML986503">
    <property type="protein sequence ID" value="KAF2274345.1"/>
    <property type="molecule type" value="Genomic_DNA"/>
</dbReference>
<dbReference type="AlphaFoldDB" id="A0A6A6JDJ9"/>
<proteinExistence type="predicted"/>
<feature type="compositionally biased region" description="Basic and acidic residues" evidence="1">
    <location>
        <begin position="34"/>
        <end position="73"/>
    </location>
</feature>
<feature type="compositionally biased region" description="Polar residues" evidence="1">
    <location>
        <begin position="342"/>
        <end position="355"/>
    </location>
</feature>
<reference evidence="2" key="1">
    <citation type="journal article" date="2020" name="Stud. Mycol.">
        <title>101 Dothideomycetes genomes: a test case for predicting lifestyles and emergence of pathogens.</title>
        <authorList>
            <person name="Haridas S."/>
            <person name="Albert R."/>
            <person name="Binder M."/>
            <person name="Bloem J."/>
            <person name="Labutti K."/>
            <person name="Salamov A."/>
            <person name="Andreopoulos B."/>
            <person name="Baker S."/>
            <person name="Barry K."/>
            <person name="Bills G."/>
            <person name="Bluhm B."/>
            <person name="Cannon C."/>
            <person name="Castanera R."/>
            <person name="Culley D."/>
            <person name="Daum C."/>
            <person name="Ezra D."/>
            <person name="Gonzalez J."/>
            <person name="Henrissat B."/>
            <person name="Kuo A."/>
            <person name="Liang C."/>
            <person name="Lipzen A."/>
            <person name="Lutzoni F."/>
            <person name="Magnuson J."/>
            <person name="Mondo S."/>
            <person name="Nolan M."/>
            <person name="Ohm R."/>
            <person name="Pangilinan J."/>
            <person name="Park H.-J."/>
            <person name="Ramirez L."/>
            <person name="Alfaro M."/>
            <person name="Sun H."/>
            <person name="Tritt A."/>
            <person name="Yoshinaga Y."/>
            <person name="Zwiers L.-H."/>
            <person name="Turgeon B."/>
            <person name="Goodwin S."/>
            <person name="Spatafora J."/>
            <person name="Crous P."/>
            <person name="Grigoriev I."/>
        </authorList>
    </citation>
    <scope>NUCLEOTIDE SEQUENCE</scope>
    <source>
        <strain evidence="2">CBS 379.55</strain>
    </source>
</reference>
<feature type="compositionally biased region" description="Polar residues" evidence="1">
    <location>
        <begin position="1"/>
        <end position="13"/>
    </location>
</feature>
<feature type="region of interest" description="Disordered" evidence="1">
    <location>
        <begin position="272"/>
        <end position="355"/>
    </location>
</feature>
<feature type="region of interest" description="Disordered" evidence="1">
    <location>
        <begin position="184"/>
        <end position="221"/>
    </location>
</feature>
<protein>
    <submittedName>
        <fullName evidence="2">Uncharacterized protein</fullName>
    </submittedName>
</protein>
<dbReference type="OrthoDB" id="3691720at2759"/>
<feature type="region of interest" description="Disordered" evidence="1">
    <location>
        <begin position="1"/>
        <end position="74"/>
    </location>
</feature>
<gene>
    <name evidence="2" type="ORF">EI97DRAFT_460208</name>
</gene>
<dbReference type="GeneID" id="54554260"/>
<feature type="compositionally biased region" description="Polar residues" evidence="1">
    <location>
        <begin position="315"/>
        <end position="326"/>
    </location>
</feature>
<sequence>MTTRPVRIAQTTTEAKKEYKKSGLKLSDAQLRQLHREHELDQRAARIREQEERKRAAKRKREENERKQREARRQLGIGLATQMIGYSRTQAQMKNGMEAFVGLKKHKPEQDARQLEVNKKLEAIAVTVEKEPWDDDAFEAFDTEDIAVEDIPGLVGIDVDSFIDDDLDDETLLEVHDLIVPDICPPRPQSSCNPHSNSETGRNQAASPEFERPTTPAACKSSIPQLNTTFKVGTPKLPASKVVQPPVRSCSPVPIVIDNWEDFLDSSTQIARELSSESQDQSRLECRHTTMPRPKSTAKPELPSSPQRNPDRTPLHNSATSTNNCVPITKATPPTDAAGPVTKSTNISTELGMSSQELVRFLDDEEF</sequence>
<name>A0A6A6JDJ9_WESOR</name>
<evidence type="ECO:0000256" key="1">
    <source>
        <dbReference type="SAM" id="MobiDB-lite"/>
    </source>
</evidence>
<dbReference type="Proteomes" id="UP000800097">
    <property type="component" value="Unassembled WGS sequence"/>
</dbReference>
<organism evidence="2 3">
    <name type="scientific">Westerdykella ornata</name>
    <dbReference type="NCBI Taxonomy" id="318751"/>
    <lineage>
        <taxon>Eukaryota</taxon>
        <taxon>Fungi</taxon>
        <taxon>Dikarya</taxon>
        <taxon>Ascomycota</taxon>
        <taxon>Pezizomycotina</taxon>
        <taxon>Dothideomycetes</taxon>
        <taxon>Pleosporomycetidae</taxon>
        <taxon>Pleosporales</taxon>
        <taxon>Sporormiaceae</taxon>
        <taxon>Westerdykella</taxon>
    </lineage>
</organism>
<evidence type="ECO:0000313" key="3">
    <source>
        <dbReference type="Proteomes" id="UP000800097"/>
    </source>
</evidence>
<accession>A0A6A6JDJ9</accession>
<feature type="compositionally biased region" description="Polar residues" evidence="1">
    <location>
        <begin position="189"/>
        <end position="206"/>
    </location>
</feature>